<evidence type="ECO:0000256" key="6">
    <source>
        <dbReference type="SAM" id="Phobius"/>
    </source>
</evidence>
<feature type="transmembrane region" description="Helical" evidence="6">
    <location>
        <begin position="244"/>
        <end position="277"/>
    </location>
</feature>
<sequence length="292" mass="32790">MGIVVFVIVEFIQGSAYLAEQIPAHFQAFIRGIEIIIEEKVLPFYHKLTSFFHTLNPPQQEAINNYITELVDQFAVIGTEFLYRILMTIPQTLSALPGSLTVIMFIVIAAFFITNDWHTITNSIKKITPESIHTSCLEVWIHLRKAIFGFIKAQLFLVSLTTVIIYLGLLLIGMDYPMTVALLAALVDMLPFIGTGIIFIPWIIYLFLTGNYEMTIPLAVLYMTVVIQRQLIEPKVISNNIGLNPLAVLIALFAGLQIWGFAGLIIGPAFLIIIRALHEAGIINQLWQFIKG</sequence>
<feature type="transmembrane region" description="Helical" evidence="6">
    <location>
        <begin position="214"/>
        <end position="232"/>
    </location>
</feature>
<evidence type="ECO:0000313" key="7">
    <source>
        <dbReference type="EMBL" id="GAA0600985.1"/>
    </source>
</evidence>
<comment type="subcellular location">
    <subcellularLocation>
        <location evidence="1">Membrane</location>
        <topology evidence="1">Multi-pass membrane protein</topology>
    </subcellularLocation>
</comment>
<evidence type="ECO:0000313" key="8">
    <source>
        <dbReference type="Proteomes" id="UP001500866"/>
    </source>
</evidence>
<dbReference type="PANTHER" id="PTHR21716">
    <property type="entry name" value="TRANSMEMBRANE PROTEIN"/>
    <property type="match status" value="1"/>
</dbReference>
<reference evidence="7 8" key="1">
    <citation type="journal article" date="2019" name="Int. J. Syst. Evol. Microbiol.">
        <title>The Global Catalogue of Microorganisms (GCM) 10K type strain sequencing project: providing services to taxonomists for standard genome sequencing and annotation.</title>
        <authorList>
            <consortium name="The Broad Institute Genomics Platform"/>
            <consortium name="The Broad Institute Genome Sequencing Center for Infectious Disease"/>
            <person name="Wu L."/>
            <person name="Ma J."/>
        </authorList>
    </citation>
    <scope>NUCLEOTIDE SEQUENCE [LARGE SCALE GENOMIC DNA]</scope>
    <source>
        <strain evidence="7 8">JCM 15395</strain>
    </source>
</reference>
<evidence type="ECO:0000256" key="4">
    <source>
        <dbReference type="ARBA" id="ARBA00022989"/>
    </source>
</evidence>
<organism evidence="7 8">
    <name type="scientific">Virgibacillus siamensis</name>
    <dbReference type="NCBI Taxonomy" id="480071"/>
    <lineage>
        <taxon>Bacteria</taxon>
        <taxon>Bacillati</taxon>
        <taxon>Bacillota</taxon>
        <taxon>Bacilli</taxon>
        <taxon>Bacillales</taxon>
        <taxon>Bacillaceae</taxon>
        <taxon>Virgibacillus</taxon>
    </lineage>
</organism>
<name>A0ABN1FZC7_9BACI</name>
<keyword evidence="5 6" id="KW-0472">Membrane</keyword>
<evidence type="ECO:0000256" key="5">
    <source>
        <dbReference type="ARBA" id="ARBA00023136"/>
    </source>
</evidence>
<dbReference type="NCBIfam" id="TIGR02872">
    <property type="entry name" value="spore_ytvI"/>
    <property type="match status" value="1"/>
</dbReference>
<comment type="caution">
    <text evidence="7">The sequence shown here is derived from an EMBL/GenBank/DDBJ whole genome shotgun (WGS) entry which is preliminary data.</text>
</comment>
<dbReference type="PANTHER" id="PTHR21716:SF68">
    <property type="entry name" value="TRANSPORT PROTEIN YTVI-RELATED"/>
    <property type="match status" value="1"/>
</dbReference>
<keyword evidence="8" id="KW-1185">Reference proteome</keyword>
<keyword evidence="4 6" id="KW-1133">Transmembrane helix</keyword>
<dbReference type="InterPro" id="IPR002549">
    <property type="entry name" value="AI-2E-like"/>
</dbReference>
<feature type="transmembrane region" description="Helical" evidence="6">
    <location>
        <begin position="93"/>
        <end position="113"/>
    </location>
</feature>
<protein>
    <submittedName>
        <fullName evidence="7">Sporulation integral membrane protein YtvI</fullName>
    </submittedName>
</protein>
<accession>A0ABN1FZC7</accession>
<feature type="transmembrane region" description="Helical" evidence="6">
    <location>
        <begin position="180"/>
        <end position="208"/>
    </location>
</feature>
<proteinExistence type="inferred from homology"/>
<dbReference type="InterPro" id="IPR014227">
    <property type="entry name" value="YtvI-like"/>
</dbReference>
<keyword evidence="3 6" id="KW-0812">Transmembrane</keyword>
<comment type="similarity">
    <text evidence="2">Belongs to the autoinducer-2 exporter (AI-2E) (TC 2.A.86) family.</text>
</comment>
<dbReference type="Proteomes" id="UP001500866">
    <property type="component" value="Unassembled WGS sequence"/>
</dbReference>
<gene>
    <name evidence="7" type="primary">ytvI_1</name>
    <name evidence="7" type="ORF">GCM10009001_16880</name>
</gene>
<dbReference type="EMBL" id="BAAADS010000012">
    <property type="protein sequence ID" value="GAA0600985.1"/>
    <property type="molecule type" value="Genomic_DNA"/>
</dbReference>
<dbReference type="Pfam" id="PF01594">
    <property type="entry name" value="AI-2E_transport"/>
    <property type="match status" value="1"/>
</dbReference>
<evidence type="ECO:0000256" key="2">
    <source>
        <dbReference type="ARBA" id="ARBA00009773"/>
    </source>
</evidence>
<feature type="transmembrane region" description="Helical" evidence="6">
    <location>
        <begin position="153"/>
        <end position="173"/>
    </location>
</feature>
<evidence type="ECO:0000256" key="1">
    <source>
        <dbReference type="ARBA" id="ARBA00004141"/>
    </source>
</evidence>
<evidence type="ECO:0000256" key="3">
    <source>
        <dbReference type="ARBA" id="ARBA00022692"/>
    </source>
</evidence>